<feature type="signal peptide" evidence="1">
    <location>
        <begin position="1"/>
        <end position="30"/>
    </location>
</feature>
<proteinExistence type="predicted"/>
<sequence length="217" mass="24709">MKSWKQIVVFTSVAAAMFIGGAAATQSASASEWYQNDQLPNKKVVNNHFYGYGIVRPGARTYKEPYSYKNVPSKVTKTTSASLIYDLDSSNGHLYYNVGPVHARKMTEYFVKNSDVKLLSVGKVHVNFNKHYGIQIWNLKHQPVRTANGKVKKLMGQTNWKVYGTQDYPTGVFKSHIYFYLGGNQYIDGRYVSFKPINAVKHSEMTDMVEENLHNIY</sequence>
<keyword evidence="3" id="KW-1185">Reference proteome</keyword>
<protein>
    <recommendedName>
        <fullName evidence="4">Surface layer protein A domain-containing protein</fullName>
    </recommendedName>
</protein>
<evidence type="ECO:0008006" key="4">
    <source>
        <dbReference type="Google" id="ProtNLM"/>
    </source>
</evidence>
<evidence type="ECO:0000313" key="3">
    <source>
        <dbReference type="Proteomes" id="UP001220377"/>
    </source>
</evidence>
<evidence type="ECO:0000313" key="2">
    <source>
        <dbReference type="EMBL" id="WDF82390.1"/>
    </source>
</evidence>
<reference evidence="2 3" key="1">
    <citation type="submission" date="2023-02" db="EMBL/GenBank/DDBJ databases">
        <title>Genome sequence of Lacticaseibacillus sp. KACC 23028.</title>
        <authorList>
            <person name="Kim S."/>
            <person name="Heo J."/>
            <person name="Kwon S.-W."/>
        </authorList>
    </citation>
    <scope>NUCLEOTIDE SEQUENCE [LARGE SCALE GENOMIC DNA]</scope>
    <source>
        <strain evidence="2 3">KACC 23028</strain>
    </source>
</reference>
<accession>A0ABY7WWT0</accession>
<keyword evidence="1" id="KW-0732">Signal</keyword>
<dbReference type="EMBL" id="CP117884">
    <property type="protein sequence ID" value="WDF82390.1"/>
    <property type="molecule type" value="Genomic_DNA"/>
</dbReference>
<dbReference type="RefSeq" id="WP_274259809.1">
    <property type="nucleotide sequence ID" value="NZ_CP117884.1"/>
</dbReference>
<dbReference type="Proteomes" id="UP001220377">
    <property type="component" value="Chromosome"/>
</dbReference>
<name>A0ABY7WWT0_9LACO</name>
<evidence type="ECO:0000256" key="1">
    <source>
        <dbReference type="SAM" id="SignalP"/>
    </source>
</evidence>
<feature type="chain" id="PRO_5046094362" description="Surface layer protein A domain-containing protein" evidence="1">
    <location>
        <begin position="31"/>
        <end position="217"/>
    </location>
</feature>
<organism evidence="2 3">
    <name type="scientific">Lacticaseibacillus pabuli</name>
    <dbReference type="NCBI Taxonomy" id="3025672"/>
    <lineage>
        <taxon>Bacteria</taxon>
        <taxon>Bacillati</taxon>
        <taxon>Bacillota</taxon>
        <taxon>Bacilli</taxon>
        <taxon>Lactobacillales</taxon>
        <taxon>Lactobacillaceae</taxon>
        <taxon>Lacticaseibacillus</taxon>
    </lineage>
</organism>
<gene>
    <name evidence="2" type="ORF">PQ472_10935</name>
</gene>